<dbReference type="Proteomes" id="UP000677668">
    <property type="component" value="Chromosome 1"/>
</dbReference>
<keyword evidence="1" id="KW-0488">Methylation</keyword>
<evidence type="ECO:0000313" key="5">
    <source>
        <dbReference type="Proteomes" id="UP000677668"/>
    </source>
</evidence>
<dbReference type="InterPro" id="IPR000983">
    <property type="entry name" value="Bac_GSPG_pilin"/>
</dbReference>
<protein>
    <submittedName>
        <fullName evidence="4">Type II secretion system protein</fullName>
    </submittedName>
</protein>
<dbReference type="InterPro" id="IPR012902">
    <property type="entry name" value="N_methyl_site"/>
</dbReference>
<dbReference type="EMBL" id="CP072642">
    <property type="protein sequence ID" value="QUV94919.1"/>
    <property type="molecule type" value="Genomic_DNA"/>
</dbReference>
<dbReference type="Gene3D" id="3.30.700.10">
    <property type="entry name" value="Glycoprotein, Type 4 Pilin"/>
    <property type="match status" value="1"/>
</dbReference>
<evidence type="ECO:0000256" key="3">
    <source>
        <dbReference type="SAM" id="Phobius"/>
    </source>
</evidence>
<keyword evidence="3" id="KW-0472">Membrane</keyword>
<proteinExistence type="predicted"/>
<dbReference type="PROSITE" id="PS00409">
    <property type="entry name" value="PROKAR_NTER_METHYL"/>
    <property type="match status" value="1"/>
</dbReference>
<keyword evidence="5" id="KW-1185">Reference proteome</keyword>
<dbReference type="NCBIfam" id="TIGR02532">
    <property type="entry name" value="IV_pilin_GFxxxE"/>
    <property type="match status" value="1"/>
</dbReference>
<name>A0ABX8B5W2_9BACT</name>
<dbReference type="Pfam" id="PF07963">
    <property type="entry name" value="N_methyl"/>
    <property type="match status" value="1"/>
</dbReference>
<feature type="transmembrane region" description="Helical" evidence="3">
    <location>
        <begin position="31"/>
        <end position="54"/>
    </location>
</feature>
<dbReference type="InterPro" id="IPR045584">
    <property type="entry name" value="Pilin-like"/>
</dbReference>
<evidence type="ECO:0000313" key="4">
    <source>
        <dbReference type="EMBL" id="QUV94919.1"/>
    </source>
</evidence>
<reference evidence="4 5" key="1">
    <citation type="submission" date="2021-03" db="EMBL/GenBank/DDBJ databases">
        <title>Genomic and phenotypic characterization of Chloracidobacterium isolates provides evidence for multiple species.</title>
        <authorList>
            <person name="Saini M.K."/>
            <person name="Costas A.M.G."/>
            <person name="Tank M."/>
            <person name="Bryant D.A."/>
        </authorList>
    </citation>
    <scope>NUCLEOTIDE SEQUENCE [LARGE SCALE GENOMIC DNA]</scope>
    <source>
        <strain evidence="4 5">N</strain>
    </source>
</reference>
<accession>A0ABX8B5W2</accession>
<keyword evidence="3" id="KW-1133">Transmembrane helix</keyword>
<sequence length="152" mass="17255">MASGRKETGLKGNHRGWAPGHRRKAGRDRGFTLLELVIVMTIMSILLTVSIPIYRSLLLRARETVLRENLFKLRDAINRYTYDKNRAPQTLSDLESAKYLREIPMDPITQSRDTWVVRMEDEPVVPSAPRGIVDVFSGAEGIGTDGVPYNEW</sequence>
<gene>
    <name evidence="4" type="ORF">J8C05_02065</name>
</gene>
<dbReference type="PRINTS" id="PR00813">
    <property type="entry name" value="BCTERIALGSPG"/>
</dbReference>
<organism evidence="4 5">
    <name type="scientific">Chloracidobacterium sp. N</name>
    <dbReference type="NCBI Taxonomy" id="2821540"/>
    <lineage>
        <taxon>Bacteria</taxon>
        <taxon>Pseudomonadati</taxon>
        <taxon>Acidobacteriota</taxon>
        <taxon>Terriglobia</taxon>
        <taxon>Terriglobales</taxon>
        <taxon>Acidobacteriaceae</taxon>
        <taxon>Chloracidobacterium</taxon>
        <taxon>Chloracidobacterium aggregatum</taxon>
    </lineage>
</organism>
<dbReference type="SUPFAM" id="SSF54523">
    <property type="entry name" value="Pili subunits"/>
    <property type="match status" value="1"/>
</dbReference>
<evidence type="ECO:0000256" key="2">
    <source>
        <dbReference type="SAM" id="MobiDB-lite"/>
    </source>
</evidence>
<keyword evidence="3" id="KW-0812">Transmembrane</keyword>
<evidence type="ECO:0000256" key="1">
    <source>
        <dbReference type="ARBA" id="ARBA00022481"/>
    </source>
</evidence>
<feature type="region of interest" description="Disordered" evidence="2">
    <location>
        <begin position="1"/>
        <end position="24"/>
    </location>
</feature>